<evidence type="ECO:0000256" key="6">
    <source>
        <dbReference type="ARBA" id="ARBA00023211"/>
    </source>
</evidence>
<dbReference type="PROSITE" id="PS00758">
    <property type="entry name" value="ARGE_DAPE_CPG2_1"/>
    <property type="match status" value="1"/>
</dbReference>
<evidence type="ECO:0000313" key="8">
    <source>
        <dbReference type="EMBL" id="MDN4597202.1"/>
    </source>
</evidence>
<proteinExistence type="inferred from homology"/>
<dbReference type="PIRSF" id="PIRSF001235">
    <property type="entry name" value="Amidase_carbamoylase"/>
    <property type="match status" value="1"/>
</dbReference>
<name>A0ABT8IWW3_9MICO</name>
<evidence type="ECO:0000259" key="7">
    <source>
        <dbReference type="Pfam" id="PF07687"/>
    </source>
</evidence>
<dbReference type="PANTHER" id="PTHR32494">
    <property type="entry name" value="ALLANTOATE DEIMINASE-RELATED"/>
    <property type="match status" value="1"/>
</dbReference>
<comment type="subunit">
    <text evidence="3">Homodimer.</text>
</comment>
<dbReference type="InterPro" id="IPR010158">
    <property type="entry name" value="Amidase_Cbmase"/>
</dbReference>
<evidence type="ECO:0000256" key="2">
    <source>
        <dbReference type="ARBA" id="ARBA00006153"/>
    </source>
</evidence>
<evidence type="ECO:0000256" key="4">
    <source>
        <dbReference type="ARBA" id="ARBA00022723"/>
    </source>
</evidence>
<evidence type="ECO:0000256" key="3">
    <source>
        <dbReference type="ARBA" id="ARBA00011738"/>
    </source>
</evidence>
<keyword evidence="5" id="KW-0378">Hydrolase</keyword>
<comment type="caution">
    <text evidence="8">The sequence shown here is derived from an EMBL/GenBank/DDBJ whole genome shotgun (WGS) entry which is preliminary data.</text>
</comment>
<comment type="similarity">
    <text evidence="2">Belongs to the peptidase M20 family.</text>
</comment>
<protein>
    <submittedName>
        <fullName evidence="8">Allantoate amidohydrolase</fullName>
    </submittedName>
</protein>
<dbReference type="NCBIfam" id="TIGR01879">
    <property type="entry name" value="hydantase"/>
    <property type="match status" value="1"/>
</dbReference>
<dbReference type="NCBIfam" id="NF006775">
    <property type="entry name" value="PRK09290.2-5"/>
    <property type="match status" value="1"/>
</dbReference>
<keyword evidence="6" id="KW-0464">Manganese</keyword>
<dbReference type="InterPro" id="IPR011650">
    <property type="entry name" value="Peptidase_M20_dimer"/>
</dbReference>
<evidence type="ECO:0000256" key="1">
    <source>
        <dbReference type="ARBA" id="ARBA00001936"/>
    </source>
</evidence>
<dbReference type="RefSeq" id="WP_301217971.1">
    <property type="nucleotide sequence ID" value="NZ_JAROCB010000002.1"/>
</dbReference>
<dbReference type="InterPro" id="IPR002933">
    <property type="entry name" value="Peptidase_M20"/>
</dbReference>
<dbReference type="Proteomes" id="UP001174210">
    <property type="component" value="Unassembled WGS sequence"/>
</dbReference>
<dbReference type="Pfam" id="PF01546">
    <property type="entry name" value="Peptidase_M20"/>
    <property type="match status" value="1"/>
</dbReference>
<sequence length="423" mass="44334">MTADVTADARELLDRCDELAAISSLPVGIERVYLSPQHAEAHARAAEWMAEAGLTVRQDAAGNLVGRLEGRSPGLPALLLGSHLDTVPDAGRYDGILGVLSAIAVVRRIAARAATLPFAVEVIAFGDEEGTRFGTTLLGSAAVAGAWRDEWWELTDCDGVTLREAFERFRLDPARIGEANRAGEVLAYLETHIEQGPRLEDLDLPLGVVTGIAAARRMSLTFHGEARHCATPYDRRHDALLGAAQAVVAIERTARSLGAMATVGRMEVAPGAVNVIPGTATLSLDLRAETDAERDAALEAILAELATICRERGLTLERHDTHTAAAVLCDARLQDAIGEAIASVGQADATGSVPRLFSVAGHDAMAVAGIAPVGMTFVRCAGGISHHADEAVTLDDVAAAIDALERTVEALARTQASSSPSSS</sequence>
<accession>A0ABT8IWW3</accession>
<dbReference type="InterPro" id="IPR001261">
    <property type="entry name" value="ArgE/DapE_CS"/>
</dbReference>
<evidence type="ECO:0000256" key="5">
    <source>
        <dbReference type="ARBA" id="ARBA00022801"/>
    </source>
</evidence>
<reference evidence="8" key="1">
    <citation type="submission" date="2023-03" db="EMBL/GenBank/DDBJ databases">
        <title>MT1 and MT2 Draft Genomes of Novel Species.</title>
        <authorList>
            <person name="Venkateswaran K."/>
        </authorList>
    </citation>
    <scope>NUCLEOTIDE SEQUENCE</scope>
    <source>
        <strain evidence="8">F6_8S_P_1A</strain>
    </source>
</reference>
<comment type="cofactor">
    <cofactor evidence="1">
        <name>Mn(2+)</name>
        <dbReference type="ChEBI" id="CHEBI:29035"/>
    </cofactor>
</comment>
<feature type="domain" description="Peptidase M20 dimerisation" evidence="7">
    <location>
        <begin position="217"/>
        <end position="310"/>
    </location>
</feature>
<organism evidence="8 9">
    <name type="scientific">Leifsonia virtsii</name>
    <dbReference type="NCBI Taxonomy" id="3035915"/>
    <lineage>
        <taxon>Bacteria</taxon>
        <taxon>Bacillati</taxon>
        <taxon>Actinomycetota</taxon>
        <taxon>Actinomycetes</taxon>
        <taxon>Micrococcales</taxon>
        <taxon>Microbacteriaceae</taxon>
        <taxon>Leifsonia</taxon>
    </lineage>
</organism>
<dbReference type="SUPFAM" id="SSF53187">
    <property type="entry name" value="Zn-dependent exopeptidases"/>
    <property type="match status" value="1"/>
</dbReference>
<dbReference type="InterPro" id="IPR036264">
    <property type="entry name" value="Bact_exopeptidase_dim_dom"/>
</dbReference>
<dbReference type="Gene3D" id="3.40.630.10">
    <property type="entry name" value="Zn peptidases"/>
    <property type="match status" value="1"/>
</dbReference>
<dbReference type="EMBL" id="JAROCB010000002">
    <property type="protein sequence ID" value="MDN4597202.1"/>
    <property type="molecule type" value="Genomic_DNA"/>
</dbReference>
<dbReference type="PANTHER" id="PTHR32494:SF19">
    <property type="entry name" value="ALLANTOATE DEIMINASE-RELATED"/>
    <property type="match status" value="1"/>
</dbReference>
<evidence type="ECO:0000313" key="9">
    <source>
        <dbReference type="Proteomes" id="UP001174210"/>
    </source>
</evidence>
<gene>
    <name evidence="8" type="ORF">P5G59_08630</name>
</gene>
<dbReference type="CDD" id="cd03884">
    <property type="entry name" value="M20_bAS"/>
    <property type="match status" value="1"/>
</dbReference>
<keyword evidence="9" id="KW-1185">Reference proteome</keyword>
<keyword evidence="4" id="KW-0479">Metal-binding</keyword>
<dbReference type="Gene3D" id="3.30.70.360">
    <property type="match status" value="1"/>
</dbReference>
<dbReference type="Pfam" id="PF07687">
    <property type="entry name" value="M20_dimer"/>
    <property type="match status" value="1"/>
</dbReference>
<dbReference type="SUPFAM" id="SSF55031">
    <property type="entry name" value="Bacterial exopeptidase dimerisation domain"/>
    <property type="match status" value="1"/>
</dbReference>